<evidence type="ECO:0000313" key="3">
    <source>
        <dbReference type="Proteomes" id="UP001055940"/>
    </source>
</evidence>
<feature type="compositionally biased region" description="Gly residues" evidence="1">
    <location>
        <begin position="420"/>
        <end position="435"/>
    </location>
</feature>
<feature type="compositionally biased region" description="Low complexity" evidence="1">
    <location>
        <begin position="355"/>
        <end position="366"/>
    </location>
</feature>
<reference evidence="2" key="1">
    <citation type="submission" date="2022-06" db="EMBL/GenBank/DDBJ databases">
        <authorList>
            <person name="Ping M."/>
        </authorList>
    </citation>
    <scope>NUCLEOTIDE SEQUENCE</scope>
    <source>
        <strain evidence="2">JCM11759T</strain>
    </source>
</reference>
<feature type="region of interest" description="Disordered" evidence="1">
    <location>
        <begin position="701"/>
        <end position="743"/>
    </location>
</feature>
<dbReference type="InterPro" id="IPR049762">
    <property type="entry name" value="PoNe_dom"/>
</dbReference>
<protein>
    <submittedName>
        <fullName evidence="2">Uncharacterized protein</fullName>
    </submittedName>
</protein>
<feature type="compositionally biased region" description="Polar residues" evidence="1">
    <location>
        <begin position="371"/>
        <end position="391"/>
    </location>
</feature>
<dbReference type="Proteomes" id="UP001055940">
    <property type="component" value="Chromosome"/>
</dbReference>
<gene>
    <name evidence="2" type="ORF">NE857_19240</name>
</gene>
<sequence>MDTSPTSSFVANLDSCSPASTDGGVVPGLIPIPKVDPDQVEEIAARLLKIGEAIENEGADIKAAWAGLSAVYIAPESEQLLTVVDPVAADTSEIGDGVTDAANALTAFAETVRPIKADLIAMKGEAEALRKKLDADEDWRDDDDLLEDNNDLNTRIATAVQDYQAAERECANAIGVNYGGTRFKVHSHKQSGDQTANNPGERDVELYGSSLPPEQQSNPWGGQAEAATSHLADGLWGIADIVIGAAVSIGAATGVYKDGRWEYPLGSEQWENTFEYGKEWLHGVGDLTGFWVDGQRVHPENADEWWGNVRGPLGETLDSIVPVSEWDERPMYTITHGAANLALMGNPLGRGGSDSGSSVDGFGSDSRPLGESQNFHTDTGSGFNGTDSVTTDPAGPTAPGAGDLAPVGVMNDALGDLGNQVGGHNTGGDGGGPSGSGSDTPTSTLTESSPTESSGSSQPQSSPDSPSTQTSSETSGTPGSESSSQNSGSTDWGGSQDSSPPTRSEGDGPGQTSASDSVSPSRSDSDTTVRDLADNPPSTPNNSSESPWATSPDSSGTSGTAQDTLAPTRDGDRGAPPPREESGVPTRDNQGSDSSPSGATDTGSGGRGGSNGDGGIPPTGNGDGSGSGTDDGRGSGDGTESGPRTVADVYNYSWPSDEAFRRDMERLVNDRESGVFEEFYKDNGHRRSQYQRVGVPSRELPMLAGADNKPPWVLKDDLDEPPKPKYMNDERPIFPLADGEQGPESLNKAAMERAEAMSAQRDAEARLEEAENRFLNSGKDVPPQDLLDLRGEVSKKTGISSDKSEKFGEKVAEHAIRERFPNAELLPKPDGLPGNGNDQFDHIWDLGNGEFMIVEAKSNIGTGLNHRKVAAESGGVELVSQGSRGYLVSILEAMELRGRDNGTAEEQTARDILDLIEGGQTSKVRYMEVRGRYADGVDAEGNILPKSAYGGYGLAEYDY</sequence>
<feature type="compositionally biased region" description="Polar residues" evidence="1">
    <location>
        <begin position="548"/>
        <end position="565"/>
    </location>
</feature>
<feature type="region of interest" description="Disordered" evidence="1">
    <location>
        <begin position="186"/>
        <end position="225"/>
    </location>
</feature>
<feature type="compositionally biased region" description="Basic and acidic residues" evidence="1">
    <location>
        <begin position="523"/>
        <end position="533"/>
    </location>
</feature>
<proteinExistence type="predicted"/>
<name>A0ABY5CZV3_9ACTN</name>
<dbReference type="EMBL" id="CP099837">
    <property type="protein sequence ID" value="USY17476.1"/>
    <property type="molecule type" value="Genomic_DNA"/>
</dbReference>
<feature type="compositionally biased region" description="Polar residues" evidence="1">
    <location>
        <begin position="587"/>
        <end position="596"/>
    </location>
</feature>
<feature type="compositionally biased region" description="Gly residues" evidence="1">
    <location>
        <begin position="603"/>
        <end position="639"/>
    </location>
</feature>
<feature type="compositionally biased region" description="Low complexity" evidence="1">
    <location>
        <begin position="436"/>
        <end position="490"/>
    </location>
</feature>
<feature type="compositionally biased region" description="Polar residues" evidence="1">
    <location>
        <begin position="492"/>
        <end position="502"/>
    </location>
</feature>
<keyword evidence="3" id="KW-1185">Reference proteome</keyword>
<accession>A0ABY5CZV3</accession>
<dbReference type="CDD" id="cd20739">
    <property type="entry name" value="PoNe_DUF637"/>
    <property type="match status" value="1"/>
</dbReference>
<feature type="compositionally biased region" description="Low complexity" evidence="1">
    <location>
        <begin position="512"/>
        <end position="522"/>
    </location>
</feature>
<dbReference type="RefSeq" id="WP_254417046.1">
    <property type="nucleotide sequence ID" value="NZ_BAAAJB010000069.1"/>
</dbReference>
<feature type="compositionally biased region" description="Basic and acidic residues" evidence="1">
    <location>
        <begin position="714"/>
        <end position="732"/>
    </location>
</feature>
<evidence type="ECO:0000256" key="1">
    <source>
        <dbReference type="SAM" id="MobiDB-lite"/>
    </source>
</evidence>
<evidence type="ECO:0000313" key="2">
    <source>
        <dbReference type="EMBL" id="USY17476.1"/>
    </source>
</evidence>
<feature type="region of interest" description="Disordered" evidence="1">
    <location>
        <begin position="349"/>
        <end position="650"/>
    </location>
</feature>
<organism evidence="2 3">
    <name type="scientific">Nocardiopsis exhalans</name>
    <dbReference type="NCBI Taxonomy" id="163604"/>
    <lineage>
        <taxon>Bacteria</taxon>
        <taxon>Bacillati</taxon>
        <taxon>Actinomycetota</taxon>
        <taxon>Actinomycetes</taxon>
        <taxon>Streptosporangiales</taxon>
        <taxon>Nocardiopsidaceae</taxon>
        <taxon>Nocardiopsis</taxon>
    </lineage>
</organism>
<feature type="compositionally biased region" description="Basic and acidic residues" evidence="1">
    <location>
        <begin position="569"/>
        <end position="582"/>
    </location>
</feature>